<organism evidence="1 2">
    <name type="scientific">Anaerococcus degeneri</name>
    <dbReference type="NCBI Taxonomy" id="361500"/>
    <lineage>
        <taxon>Bacteria</taxon>
        <taxon>Bacillati</taxon>
        <taxon>Bacillota</taxon>
        <taxon>Tissierellia</taxon>
        <taxon>Tissierellales</taxon>
        <taxon>Peptoniphilaceae</taxon>
        <taxon>Anaerococcus</taxon>
    </lineage>
</organism>
<evidence type="ECO:0000313" key="2">
    <source>
        <dbReference type="Proteomes" id="UP001198374"/>
    </source>
</evidence>
<accession>A0ABS7YWS9</accession>
<sequence length="174" mass="20166">MAKKFLTKEGLDRFFAKLKGKFAPIDSPAFKGNPTVETPDYEPNSKGKEVINREYFARANRSIFEEFELKITPVVLIFSIKPNEWKLEDGIYYYDKIKEHLQLQEIEDHISIASFIKIDDEKGSDVIRELGLVFRLEIDEKMRIRFYGDKPEMEIPVIVTAIRAVDLSMILGGM</sequence>
<name>A0ABS7YWS9_9FIRM</name>
<proteinExistence type="predicted"/>
<reference evidence="2" key="1">
    <citation type="submission" date="2023-07" db="EMBL/GenBank/DDBJ databases">
        <title>FDA dAtabase for Regulatory Grade micrObial Sequences (FDA-ARGOS): Supporting development and validation of Infectious Disease Dx tests.</title>
        <authorList>
            <person name="Sproer C."/>
            <person name="Gronow S."/>
            <person name="Severitt S."/>
            <person name="Schroder I."/>
            <person name="Tallon L."/>
            <person name="Sadzewicz L."/>
            <person name="Zhao X."/>
            <person name="Boylan J."/>
            <person name="Ott S."/>
            <person name="Bowen H."/>
            <person name="Vavikolanu K."/>
            <person name="Hazen T."/>
            <person name="Aluvathingal J."/>
            <person name="Nadendla S."/>
            <person name="Lowell S."/>
            <person name="Myers T."/>
            <person name="Yan Y."/>
        </authorList>
    </citation>
    <scope>NUCLEOTIDE SEQUENCE [LARGE SCALE GENOMIC DNA]</scope>
    <source>
        <strain evidence="2">FDAARGOS_1538</strain>
    </source>
</reference>
<keyword evidence="2" id="KW-1185">Reference proteome</keyword>
<evidence type="ECO:0000313" key="1">
    <source>
        <dbReference type="EMBL" id="MCA2095554.1"/>
    </source>
</evidence>
<dbReference type="Proteomes" id="UP001198374">
    <property type="component" value="Unassembled WGS sequence"/>
</dbReference>
<gene>
    <name evidence="1" type="ORF">LDJ82_01240</name>
</gene>
<dbReference type="RefSeq" id="WP_001933613.1">
    <property type="nucleotide sequence ID" value="NZ_JAGGLO010000005.1"/>
</dbReference>
<dbReference type="EMBL" id="JAIWIY010000001">
    <property type="protein sequence ID" value="MCA2095554.1"/>
    <property type="molecule type" value="Genomic_DNA"/>
</dbReference>
<comment type="caution">
    <text evidence="1">The sequence shown here is derived from an EMBL/GenBank/DDBJ whole genome shotgun (WGS) entry which is preliminary data.</text>
</comment>
<protein>
    <submittedName>
        <fullName evidence="1">Uncharacterized protein</fullName>
    </submittedName>
</protein>